<comment type="similarity">
    <text evidence="6">Belongs to the peptidase M24A family. Methionine aminopeptidase type 1 subfamily.</text>
</comment>
<feature type="binding site" evidence="6">
    <location>
        <position position="103"/>
    </location>
    <ligand>
        <name>a divalent metal cation</name>
        <dbReference type="ChEBI" id="CHEBI:60240"/>
        <label>1</label>
    </ligand>
</feature>
<feature type="binding site" evidence="6">
    <location>
        <position position="114"/>
    </location>
    <ligand>
        <name>a divalent metal cation</name>
        <dbReference type="ChEBI" id="CHEBI:60240"/>
        <label>2</label>
        <note>catalytic</note>
    </ligand>
</feature>
<evidence type="ECO:0000313" key="10">
    <source>
        <dbReference type="Proteomes" id="UP000729733"/>
    </source>
</evidence>
<dbReference type="GO" id="GO:0005829">
    <property type="term" value="C:cytosol"/>
    <property type="evidence" value="ECO:0007669"/>
    <property type="project" value="TreeGrafter"/>
</dbReference>
<dbReference type="HAMAP" id="MF_01974">
    <property type="entry name" value="MetAP_1"/>
    <property type="match status" value="1"/>
</dbReference>
<dbReference type="RefSeq" id="WP_229640473.1">
    <property type="nucleotide sequence ID" value="NZ_JADWDC010000021.1"/>
</dbReference>
<dbReference type="InterPro" id="IPR001714">
    <property type="entry name" value="Pept_M24_MAP"/>
</dbReference>
<dbReference type="InterPro" id="IPR000994">
    <property type="entry name" value="Pept_M24"/>
</dbReference>
<dbReference type="SUPFAM" id="SSF55920">
    <property type="entry name" value="Creatinase/aminopeptidase"/>
    <property type="match status" value="1"/>
</dbReference>
<feature type="binding site" evidence="6">
    <location>
        <position position="184"/>
    </location>
    <ligand>
        <name>substrate</name>
    </ligand>
</feature>
<dbReference type="AlphaFoldDB" id="A0A964BT72"/>
<accession>A0A964BT72</accession>
<evidence type="ECO:0000256" key="7">
    <source>
        <dbReference type="RuleBase" id="RU003653"/>
    </source>
</evidence>
<evidence type="ECO:0000256" key="6">
    <source>
        <dbReference type="HAMAP-Rule" id="MF_01974"/>
    </source>
</evidence>
<evidence type="ECO:0000256" key="3">
    <source>
        <dbReference type="ARBA" id="ARBA00022670"/>
    </source>
</evidence>
<gene>
    <name evidence="6 9" type="primary">map</name>
    <name evidence="9" type="ORF">I4641_10520</name>
</gene>
<dbReference type="Gene3D" id="3.90.230.10">
    <property type="entry name" value="Creatinase/methionine aminopeptidase superfamily"/>
    <property type="match status" value="1"/>
</dbReference>
<keyword evidence="2 6" id="KW-0031">Aminopeptidase</keyword>
<comment type="catalytic activity">
    <reaction evidence="6 7">
        <text>Release of N-terminal amino acids, preferentially methionine, from peptides and arylamides.</text>
        <dbReference type="EC" id="3.4.11.18"/>
    </reaction>
</comment>
<feature type="binding site" evidence="6">
    <location>
        <position position="177"/>
    </location>
    <ligand>
        <name>a divalent metal cation</name>
        <dbReference type="ChEBI" id="CHEBI:60240"/>
        <label>2</label>
        <note>catalytic</note>
    </ligand>
</feature>
<keyword evidence="10" id="KW-1185">Reference proteome</keyword>
<keyword evidence="4 6" id="KW-0479">Metal-binding</keyword>
<dbReference type="GO" id="GO:0046872">
    <property type="term" value="F:metal ion binding"/>
    <property type="evidence" value="ECO:0007669"/>
    <property type="project" value="UniProtKB-UniRule"/>
</dbReference>
<dbReference type="Pfam" id="PF00557">
    <property type="entry name" value="Peptidase_M24"/>
    <property type="match status" value="1"/>
</dbReference>
<organism evidence="9 10">
    <name type="scientific">Waterburya agarophytonicola KI4</name>
    <dbReference type="NCBI Taxonomy" id="2874699"/>
    <lineage>
        <taxon>Bacteria</taxon>
        <taxon>Bacillati</taxon>
        <taxon>Cyanobacteriota</taxon>
        <taxon>Cyanophyceae</taxon>
        <taxon>Pleurocapsales</taxon>
        <taxon>Hyellaceae</taxon>
        <taxon>Waterburya</taxon>
        <taxon>Waterburya agarophytonicola</taxon>
    </lineage>
</organism>
<feature type="binding site" evidence="6">
    <location>
        <position position="241"/>
    </location>
    <ligand>
        <name>a divalent metal cation</name>
        <dbReference type="ChEBI" id="CHEBI:60240"/>
        <label>1</label>
    </ligand>
</feature>
<sequence>MGSEQITLLSSREIEKMRRAGALAAELLDFLTPMVKPGVSTLEINDAAEKWTQEKGAISAPLGYGPKDNPFTGSLCTSVNEVICHGIPNAKQILKDGDIINIDVTPIVDGYHGDTSKTFFVGTPSAKAKKLVEVTEECLRRGIAEVKPGARINDIGAAIQEYAEQQGFSVVRDFVGHGVSHIFHTAPQIPHYYDPRQKKKMKPGMVFTIEPMINEGTWEAVMLDDGWTAITKDGKLSAQFEHTVAVTPDGVDILTLPK</sequence>
<dbReference type="InterPro" id="IPR002467">
    <property type="entry name" value="Pept_M24A_MAP1"/>
</dbReference>
<comment type="caution">
    <text evidence="9">The sequence shown here is derived from an EMBL/GenBank/DDBJ whole genome shotgun (WGS) entry which is preliminary data.</text>
</comment>
<reference evidence="9" key="1">
    <citation type="journal article" date="2021" name="Antonie Van Leeuwenhoek">
        <title>Draft genome and description of Waterburya agarophytonicola gen. nov. sp. nov. (Pleurocapsales, Cyanobacteria): a seaweed symbiont.</title>
        <authorList>
            <person name="Bonthond G."/>
            <person name="Shalygin S."/>
            <person name="Bayer T."/>
            <person name="Weinberger F."/>
        </authorList>
    </citation>
    <scope>NUCLEOTIDE SEQUENCE</scope>
    <source>
        <strain evidence="9">KI4</strain>
    </source>
</reference>
<evidence type="ECO:0000256" key="1">
    <source>
        <dbReference type="ARBA" id="ARBA00002521"/>
    </source>
</evidence>
<keyword evidence="3 6" id="KW-0645">Protease</keyword>
<comment type="cofactor">
    <cofactor evidence="6">
        <name>Co(2+)</name>
        <dbReference type="ChEBI" id="CHEBI:48828"/>
    </cofactor>
    <cofactor evidence="6">
        <name>Zn(2+)</name>
        <dbReference type="ChEBI" id="CHEBI:29105"/>
    </cofactor>
    <cofactor evidence="6">
        <name>Mn(2+)</name>
        <dbReference type="ChEBI" id="CHEBI:29035"/>
    </cofactor>
    <cofactor evidence="6">
        <name>Fe(2+)</name>
        <dbReference type="ChEBI" id="CHEBI:29033"/>
    </cofactor>
    <text evidence="6">Binds 2 divalent metal cations per subunit. Has a high-affinity and a low affinity metal-binding site. The true nature of the physiological cofactor is under debate. The enzyme is active with cobalt, zinc, manganese or divalent iron ions. Most likely, methionine aminopeptidases function as mononuclear Fe(2+)-metalloproteases under physiological conditions, and the catalytically relevant metal-binding site has been assigned to the histidine-containing high-affinity site.</text>
</comment>
<dbReference type="EMBL" id="JADWDC010000021">
    <property type="protein sequence ID" value="MCC0177410.1"/>
    <property type="molecule type" value="Genomic_DNA"/>
</dbReference>
<comment type="function">
    <text evidence="1 6">Removes the N-terminal methionine from nascent proteins. The N-terminal methionine is often cleaved when the second residue in the primary sequence is small and uncharged (Met-Ala-, Cys, Gly, Pro, Ser, Thr, or Val). Requires deformylation of the N(alpha)-formylated initiator methionine before it can be hydrolyzed.</text>
</comment>
<dbReference type="NCBIfam" id="TIGR00500">
    <property type="entry name" value="met_pdase_I"/>
    <property type="match status" value="1"/>
</dbReference>
<dbReference type="GO" id="GO:0004239">
    <property type="term" value="F:initiator methionyl aminopeptidase activity"/>
    <property type="evidence" value="ECO:0007669"/>
    <property type="project" value="UniProtKB-UniRule"/>
</dbReference>
<evidence type="ECO:0000313" key="9">
    <source>
        <dbReference type="EMBL" id="MCC0177410.1"/>
    </source>
</evidence>
<feature type="binding site" evidence="6">
    <location>
        <position position="85"/>
    </location>
    <ligand>
        <name>substrate</name>
    </ligand>
</feature>
<evidence type="ECO:0000259" key="8">
    <source>
        <dbReference type="Pfam" id="PF00557"/>
    </source>
</evidence>
<dbReference type="EC" id="3.4.11.18" evidence="6 7"/>
<dbReference type="GO" id="GO:0070006">
    <property type="term" value="F:metalloaminopeptidase activity"/>
    <property type="evidence" value="ECO:0007669"/>
    <property type="project" value="UniProtKB-UniRule"/>
</dbReference>
<evidence type="ECO:0000256" key="5">
    <source>
        <dbReference type="ARBA" id="ARBA00022801"/>
    </source>
</evidence>
<dbReference type="PROSITE" id="PS00680">
    <property type="entry name" value="MAP_1"/>
    <property type="match status" value="1"/>
</dbReference>
<name>A0A964BT72_9CYAN</name>
<proteinExistence type="inferred from homology"/>
<keyword evidence="5 6" id="KW-0378">Hydrolase</keyword>
<dbReference type="InterPro" id="IPR036005">
    <property type="entry name" value="Creatinase/aminopeptidase-like"/>
</dbReference>
<feature type="binding site" evidence="6">
    <location>
        <position position="210"/>
    </location>
    <ligand>
        <name>a divalent metal cation</name>
        <dbReference type="ChEBI" id="CHEBI:60240"/>
        <label>2</label>
        <note>catalytic</note>
    </ligand>
</feature>
<dbReference type="PANTHER" id="PTHR43330">
    <property type="entry name" value="METHIONINE AMINOPEPTIDASE"/>
    <property type="match status" value="1"/>
</dbReference>
<dbReference type="CDD" id="cd01086">
    <property type="entry name" value="MetAP1"/>
    <property type="match status" value="1"/>
</dbReference>
<feature type="domain" description="Peptidase M24" evidence="8">
    <location>
        <begin position="15"/>
        <end position="247"/>
    </location>
</feature>
<feature type="binding site" evidence="6">
    <location>
        <position position="114"/>
    </location>
    <ligand>
        <name>a divalent metal cation</name>
        <dbReference type="ChEBI" id="CHEBI:60240"/>
        <label>1</label>
    </ligand>
</feature>
<dbReference type="PANTHER" id="PTHR43330:SF27">
    <property type="entry name" value="METHIONINE AMINOPEPTIDASE"/>
    <property type="match status" value="1"/>
</dbReference>
<evidence type="ECO:0000256" key="4">
    <source>
        <dbReference type="ARBA" id="ARBA00022723"/>
    </source>
</evidence>
<protein>
    <recommendedName>
        <fullName evidence="6 7">Methionine aminopeptidase</fullName>
        <shortName evidence="6">MAP</shortName>
        <shortName evidence="6">MetAP</shortName>
        <ecNumber evidence="6 7">3.4.11.18</ecNumber>
    </recommendedName>
    <alternativeName>
        <fullName evidence="6">Peptidase M</fullName>
    </alternativeName>
</protein>
<dbReference type="Proteomes" id="UP000729733">
    <property type="component" value="Unassembled WGS sequence"/>
</dbReference>
<comment type="subunit">
    <text evidence="6">Monomer.</text>
</comment>
<dbReference type="GO" id="GO:0006508">
    <property type="term" value="P:proteolysis"/>
    <property type="evidence" value="ECO:0007669"/>
    <property type="project" value="UniProtKB-KW"/>
</dbReference>
<evidence type="ECO:0000256" key="2">
    <source>
        <dbReference type="ARBA" id="ARBA00022438"/>
    </source>
</evidence>
<dbReference type="PRINTS" id="PR00599">
    <property type="entry name" value="MAPEPTIDASE"/>
</dbReference>
<feature type="binding site" evidence="6">
    <location>
        <position position="241"/>
    </location>
    <ligand>
        <name>a divalent metal cation</name>
        <dbReference type="ChEBI" id="CHEBI:60240"/>
        <label>2</label>
        <note>catalytic</note>
    </ligand>
</feature>